<evidence type="ECO:0000313" key="2">
    <source>
        <dbReference type="EMBL" id="KAJ3593517.1"/>
    </source>
</evidence>
<organism evidence="2 3">
    <name type="scientific">Muraenolepis orangiensis</name>
    <name type="common">Patagonian moray cod</name>
    <dbReference type="NCBI Taxonomy" id="630683"/>
    <lineage>
        <taxon>Eukaryota</taxon>
        <taxon>Metazoa</taxon>
        <taxon>Chordata</taxon>
        <taxon>Craniata</taxon>
        <taxon>Vertebrata</taxon>
        <taxon>Euteleostomi</taxon>
        <taxon>Actinopterygii</taxon>
        <taxon>Neopterygii</taxon>
        <taxon>Teleostei</taxon>
        <taxon>Neoteleostei</taxon>
        <taxon>Acanthomorphata</taxon>
        <taxon>Zeiogadaria</taxon>
        <taxon>Gadariae</taxon>
        <taxon>Gadiformes</taxon>
        <taxon>Muraenolepidoidei</taxon>
        <taxon>Muraenolepididae</taxon>
        <taxon>Muraenolepis</taxon>
    </lineage>
</organism>
<protein>
    <submittedName>
        <fullName evidence="2">Uncharacterized protein</fullName>
    </submittedName>
</protein>
<reference evidence="2" key="1">
    <citation type="submission" date="2022-07" db="EMBL/GenBank/DDBJ databases">
        <title>Chromosome-level genome of Muraenolepis orangiensis.</title>
        <authorList>
            <person name="Kim J."/>
        </authorList>
    </citation>
    <scope>NUCLEOTIDE SEQUENCE</scope>
    <source>
        <strain evidence="2">KU_S4_2022</strain>
        <tissue evidence="2">Muscle</tissue>
    </source>
</reference>
<feature type="region of interest" description="Disordered" evidence="1">
    <location>
        <begin position="30"/>
        <end position="93"/>
    </location>
</feature>
<dbReference type="EMBL" id="JANIIK010000112">
    <property type="protein sequence ID" value="KAJ3593517.1"/>
    <property type="molecule type" value="Genomic_DNA"/>
</dbReference>
<evidence type="ECO:0000256" key="1">
    <source>
        <dbReference type="SAM" id="MobiDB-lite"/>
    </source>
</evidence>
<comment type="caution">
    <text evidence="2">The sequence shown here is derived from an EMBL/GenBank/DDBJ whole genome shotgun (WGS) entry which is preliminary data.</text>
</comment>
<proteinExistence type="predicted"/>
<accession>A0A9Q0IAQ5</accession>
<dbReference type="Proteomes" id="UP001148018">
    <property type="component" value="Unassembled WGS sequence"/>
</dbReference>
<name>A0A9Q0IAQ5_9TELE</name>
<keyword evidence="3" id="KW-1185">Reference proteome</keyword>
<sequence length="93" mass="10215">MKRSRRETRQLGCCCFTSCREGRRKVGHEMYMGPQVRPGVGTTSSPQRGRTKVKCPEKEASSSHRSSSSASGHEASTAPTTPVFSLEDKVQVE</sequence>
<evidence type="ECO:0000313" key="3">
    <source>
        <dbReference type="Proteomes" id="UP001148018"/>
    </source>
</evidence>
<dbReference type="AlphaFoldDB" id="A0A9Q0IAQ5"/>
<feature type="compositionally biased region" description="Low complexity" evidence="1">
    <location>
        <begin position="63"/>
        <end position="76"/>
    </location>
</feature>
<gene>
    <name evidence="2" type="ORF">NHX12_005851</name>
</gene>